<proteinExistence type="predicted"/>
<evidence type="ECO:0000313" key="3">
    <source>
        <dbReference type="EMBL" id="QII11721.1"/>
    </source>
</evidence>
<gene>
    <name evidence="3" type="ORF">KsCSTR_23420</name>
    <name evidence="2" type="ORF">kuste3847</name>
</gene>
<dbReference type="EMBL" id="CT573071">
    <property type="protein sequence ID" value="CAJ74610.1"/>
    <property type="molecule type" value="Genomic_DNA"/>
</dbReference>
<reference evidence="3 4" key="3">
    <citation type="submission" date="2020-02" db="EMBL/GenBank/DDBJ databases">
        <title>Newly sequenced genome of strain CSTR1 showed variability in Candidatus Kuenenia stuttgartiensis genomes.</title>
        <authorList>
            <person name="Ding C."/>
            <person name="Adrian L."/>
        </authorList>
    </citation>
    <scope>NUCLEOTIDE SEQUENCE [LARGE SCALE GENOMIC DNA]</scope>
    <source>
        <strain evidence="3 4">CSTR1</strain>
    </source>
</reference>
<feature type="region of interest" description="Disordered" evidence="1">
    <location>
        <begin position="43"/>
        <end position="64"/>
    </location>
</feature>
<protein>
    <submittedName>
        <fullName evidence="2">Uncharacterized protein</fullName>
    </submittedName>
</protein>
<reference evidence="2" key="1">
    <citation type="journal article" date="2006" name="Nature">
        <title>Deciphering the evolution and metabolism of an anammox bacterium from a community genome.</title>
        <authorList>
            <person name="Strous M."/>
            <person name="Pelletier E."/>
            <person name="Mangenot S."/>
            <person name="Rattei T."/>
            <person name="Lehner A."/>
            <person name="Taylor M.W."/>
            <person name="Horn M."/>
            <person name="Daims H."/>
            <person name="Bartol-Mavel D."/>
            <person name="Wincker P."/>
            <person name="Barbe V."/>
            <person name="Fonknechten N."/>
            <person name="Vallenet D."/>
            <person name="Segurens B."/>
            <person name="Schenowitz-Truong C."/>
            <person name="Medigue C."/>
            <person name="Collingro A."/>
            <person name="Snel B."/>
            <person name="Dutilh B.E."/>
            <person name="OpDenCamp H.J.M."/>
            <person name="vanDerDrift C."/>
            <person name="Cirpus I."/>
            <person name="vanDePas-Schoonen K.T."/>
            <person name="Harhangi H.R."/>
            <person name="vanNiftrik L."/>
            <person name="Schmid M."/>
            <person name="Keltjens J."/>
            <person name="vanDeVossenberg J."/>
            <person name="Kartal B."/>
            <person name="Meier H."/>
            <person name="Frishman D."/>
            <person name="Huynen M.A."/>
            <person name="Mewes H."/>
            <person name="Weissenbach J."/>
            <person name="Jetten M.S.M."/>
            <person name="Wagner M."/>
            <person name="LePaslier D."/>
        </authorList>
    </citation>
    <scope>NUCLEOTIDE SEQUENCE</scope>
</reference>
<evidence type="ECO:0000313" key="4">
    <source>
        <dbReference type="Proteomes" id="UP000501926"/>
    </source>
</evidence>
<evidence type="ECO:0000313" key="2">
    <source>
        <dbReference type="EMBL" id="CAJ74610.1"/>
    </source>
</evidence>
<accession>Q1Q3M8</accession>
<organism evidence="2">
    <name type="scientific">Kuenenia stuttgartiensis</name>
    <dbReference type="NCBI Taxonomy" id="174633"/>
    <lineage>
        <taxon>Bacteria</taxon>
        <taxon>Pseudomonadati</taxon>
        <taxon>Planctomycetota</taxon>
        <taxon>Candidatus Brocadiia</taxon>
        <taxon>Candidatus Brocadiales</taxon>
        <taxon>Candidatus Brocadiaceae</taxon>
        <taxon>Candidatus Kuenenia</taxon>
    </lineage>
</organism>
<dbReference type="EMBL" id="CP049055">
    <property type="protein sequence ID" value="QII11721.1"/>
    <property type="molecule type" value="Genomic_DNA"/>
</dbReference>
<dbReference type="Proteomes" id="UP000501926">
    <property type="component" value="Chromosome"/>
</dbReference>
<sequence length="64" mass="7568">MLRLYTMRQTSLLFEFFKKLKCHVFFRKAFLFSLFLVKKRTNPPQLLPKTDLSNSPFGRGLRGG</sequence>
<dbReference type="AlphaFoldDB" id="Q1Q3M8"/>
<evidence type="ECO:0000256" key="1">
    <source>
        <dbReference type="SAM" id="MobiDB-lite"/>
    </source>
</evidence>
<name>Q1Q3M8_KUEST</name>
<reference evidence="2" key="2">
    <citation type="submission" date="2006-01" db="EMBL/GenBank/DDBJ databases">
        <authorList>
            <person name="Genoscope"/>
        </authorList>
    </citation>
    <scope>NUCLEOTIDE SEQUENCE</scope>
</reference>